<name>A0A0F9EVK7_9ZZZZ</name>
<dbReference type="EMBL" id="LAZR01033125">
    <property type="protein sequence ID" value="KKL48990.1"/>
    <property type="molecule type" value="Genomic_DNA"/>
</dbReference>
<sequence>EGGDGRCYMTSRYIWIKDADAIDDVLKEAQSINSEIEFIKGHATALMTLASFGSRNPLLINDKETLIGFCVINSEFKYSQLIICAYIFIPEYDIQLIGRTMELKMELKHVGNKDIFKEMIKRGVKEILGKGEMFANMFNRLSTCQNRAAVIDYNAVNEKGGSALGVELKMSNKIKHLIQIKEKHGYPDTIEGMVYTLMDYATHHAETEEERTRTYGKIMRVLERPDAFMDKLGVRITRASLLELDLKDMGNHTMPEYIK</sequence>
<dbReference type="AlphaFoldDB" id="A0A0F9EVK7"/>
<reference evidence="1" key="1">
    <citation type="journal article" date="2015" name="Nature">
        <title>Complex archaea that bridge the gap between prokaryotes and eukaryotes.</title>
        <authorList>
            <person name="Spang A."/>
            <person name="Saw J.H."/>
            <person name="Jorgensen S.L."/>
            <person name="Zaremba-Niedzwiedzka K."/>
            <person name="Martijn J."/>
            <person name="Lind A.E."/>
            <person name="van Eijk R."/>
            <person name="Schleper C."/>
            <person name="Guy L."/>
            <person name="Ettema T.J."/>
        </authorList>
    </citation>
    <scope>NUCLEOTIDE SEQUENCE</scope>
</reference>
<protein>
    <submittedName>
        <fullName evidence="1">Uncharacterized protein</fullName>
    </submittedName>
</protein>
<gene>
    <name evidence="1" type="ORF">LCGC14_2320020</name>
</gene>
<evidence type="ECO:0000313" key="1">
    <source>
        <dbReference type="EMBL" id="KKL48990.1"/>
    </source>
</evidence>
<proteinExistence type="predicted"/>
<accession>A0A0F9EVK7</accession>
<feature type="non-terminal residue" evidence="1">
    <location>
        <position position="1"/>
    </location>
</feature>
<comment type="caution">
    <text evidence="1">The sequence shown here is derived from an EMBL/GenBank/DDBJ whole genome shotgun (WGS) entry which is preliminary data.</text>
</comment>
<organism evidence="1">
    <name type="scientific">marine sediment metagenome</name>
    <dbReference type="NCBI Taxonomy" id="412755"/>
    <lineage>
        <taxon>unclassified sequences</taxon>
        <taxon>metagenomes</taxon>
        <taxon>ecological metagenomes</taxon>
    </lineage>
</organism>